<evidence type="ECO:0000313" key="1">
    <source>
        <dbReference type="EMBL" id="TCZ65989.1"/>
    </source>
</evidence>
<reference evidence="1 2" key="1">
    <citation type="submission" date="2019-03" db="EMBL/GenBank/DDBJ databases">
        <title>Paracraurococcus aquatilis NE82 genome sequence.</title>
        <authorList>
            <person name="Zhao Y."/>
            <person name="Du Z."/>
        </authorList>
    </citation>
    <scope>NUCLEOTIDE SEQUENCE [LARGE SCALE GENOMIC DNA]</scope>
    <source>
        <strain evidence="1 2">NE82</strain>
    </source>
</reference>
<dbReference type="OrthoDB" id="7848123at2"/>
<accession>A0A4R4DT47</accession>
<comment type="caution">
    <text evidence="1">The sequence shown here is derived from an EMBL/GenBank/DDBJ whole genome shotgun (WGS) entry which is preliminary data.</text>
</comment>
<dbReference type="RefSeq" id="WP_132284239.1">
    <property type="nucleotide sequence ID" value="NZ_SKBM01000002.1"/>
</dbReference>
<dbReference type="EMBL" id="SKBM01000002">
    <property type="protein sequence ID" value="TCZ65989.1"/>
    <property type="molecule type" value="Genomic_DNA"/>
</dbReference>
<sequence>MRARNQIRSIPRVPLVAGLGLLLFTGFVTDGFGLVRGADASPQGPPLKLREFRFEDRADGAIVARDAATEAEVQVFAPATNGFLRGALRAFSRPRRQSDVGPEVPFRLAVWRDGRVTLQDLATGRTIEMNAFGETNKDVFLRLLLTEGPR</sequence>
<dbReference type="InterPro" id="IPR017495">
    <property type="entry name" value="PuhC"/>
</dbReference>
<proteinExistence type="predicted"/>
<protein>
    <submittedName>
        <fullName evidence="1">Photosynthetic complex assembly protein PuhC</fullName>
    </submittedName>
</protein>
<keyword evidence="2" id="KW-1185">Reference proteome</keyword>
<name>A0A4R4DT47_9PROT</name>
<dbReference type="NCBIfam" id="TIGR03054">
    <property type="entry name" value="photo_alph_chp1"/>
    <property type="match status" value="1"/>
</dbReference>
<gene>
    <name evidence="1" type="ORF">EXY23_02595</name>
</gene>
<organism evidence="1 2">
    <name type="scientific">Roseicella aquatilis</name>
    <dbReference type="NCBI Taxonomy" id="2527868"/>
    <lineage>
        <taxon>Bacteria</taxon>
        <taxon>Pseudomonadati</taxon>
        <taxon>Pseudomonadota</taxon>
        <taxon>Alphaproteobacteria</taxon>
        <taxon>Acetobacterales</taxon>
        <taxon>Roseomonadaceae</taxon>
        <taxon>Roseicella</taxon>
    </lineage>
</organism>
<dbReference type="Proteomes" id="UP000295023">
    <property type="component" value="Unassembled WGS sequence"/>
</dbReference>
<dbReference type="AlphaFoldDB" id="A0A4R4DT47"/>
<evidence type="ECO:0000313" key="2">
    <source>
        <dbReference type="Proteomes" id="UP000295023"/>
    </source>
</evidence>